<dbReference type="EMBL" id="VKKU01000001">
    <property type="protein sequence ID" value="TSB04566.1"/>
    <property type="molecule type" value="Genomic_DNA"/>
</dbReference>
<name>A0A553WIP6_9SPHN</name>
<dbReference type="RefSeq" id="WP_143775454.1">
    <property type="nucleotide sequence ID" value="NZ_VKKU01000001.1"/>
</dbReference>
<comment type="caution">
    <text evidence="1">The sequence shown here is derived from an EMBL/GenBank/DDBJ whole genome shotgun (WGS) entry which is preliminary data.</text>
</comment>
<organism evidence="1 2">
    <name type="scientific">Sphingorhabdus contaminans</name>
    <dbReference type="NCBI Taxonomy" id="1343899"/>
    <lineage>
        <taxon>Bacteria</taxon>
        <taxon>Pseudomonadati</taxon>
        <taxon>Pseudomonadota</taxon>
        <taxon>Alphaproteobacteria</taxon>
        <taxon>Sphingomonadales</taxon>
        <taxon>Sphingomonadaceae</taxon>
        <taxon>Sphingorhabdus</taxon>
    </lineage>
</organism>
<protein>
    <submittedName>
        <fullName evidence="1">Uncharacterized protein</fullName>
    </submittedName>
</protein>
<dbReference type="NCBIfam" id="NF041373">
    <property type="entry name" value="HGG_STG"/>
    <property type="match status" value="1"/>
</dbReference>
<evidence type="ECO:0000313" key="2">
    <source>
        <dbReference type="Proteomes" id="UP000320160"/>
    </source>
</evidence>
<dbReference type="InterPro" id="IPR047675">
    <property type="entry name" value="Putative_zinc-bd"/>
</dbReference>
<dbReference type="Proteomes" id="UP000320160">
    <property type="component" value="Unassembled WGS sequence"/>
</dbReference>
<dbReference type="OrthoDB" id="7597230at2"/>
<accession>A0A553WIP6</accession>
<reference evidence="1 2" key="1">
    <citation type="submission" date="2019-07" db="EMBL/GenBank/DDBJ databases">
        <authorList>
            <person name="Park M."/>
        </authorList>
    </citation>
    <scope>NUCLEOTIDE SEQUENCE [LARGE SCALE GENOMIC DNA]</scope>
    <source>
        <strain evidence="1 2">KCTC32445</strain>
    </source>
</reference>
<proteinExistence type="predicted"/>
<dbReference type="AlphaFoldDB" id="A0A553WIP6"/>
<gene>
    <name evidence="1" type="ORF">FOM92_03885</name>
</gene>
<keyword evidence="2" id="KW-1185">Reference proteome</keyword>
<sequence>MTYGTRELRKLWREHWEESANRHKAWAATGYRHNSKPVHNPLPSVLVGMKCGARNRKGEPCNRVDLELNGRCKFHGGRSTGPTSTEGIARARANLTLRWSEPLVNG</sequence>
<evidence type="ECO:0000313" key="1">
    <source>
        <dbReference type="EMBL" id="TSB04566.1"/>
    </source>
</evidence>